<keyword evidence="8" id="KW-1185">Reference proteome</keyword>
<reference evidence="8" key="1">
    <citation type="journal article" date="2019" name="Int. J. Syst. Evol. Microbiol.">
        <title>The Global Catalogue of Microorganisms (GCM) 10K type strain sequencing project: providing services to taxonomists for standard genome sequencing and annotation.</title>
        <authorList>
            <consortium name="The Broad Institute Genomics Platform"/>
            <consortium name="The Broad Institute Genome Sequencing Center for Infectious Disease"/>
            <person name="Wu L."/>
            <person name="Ma J."/>
        </authorList>
    </citation>
    <scope>NUCLEOTIDE SEQUENCE [LARGE SCALE GENOMIC DNA]</scope>
    <source>
        <strain evidence="8">JCM 17917</strain>
    </source>
</reference>
<dbReference type="CDD" id="cd00082">
    <property type="entry name" value="HisKA"/>
    <property type="match status" value="1"/>
</dbReference>
<dbReference type="PANTHER" id="PTHR43304:SF1">
    <property type="entry name" value="PAC DOMAIN-CONTAINING PROTEIN"/>
    <property type="match status" value="1"/>
</dbReference>
<dbReference type="SMART" id="SM00387">
    <property type="entry name" value="HATPase_c"/>
    <property type="match status" value="1"/>
</dbReference>
<organism evidence="7 8">
    <name type="scientific">Nibribacter koreensis</name>
    <dbReference type="NCBI Taxonomy" id="1084519"/>
    <lineage>
        <taxon>Bacteria</taxon>
        <taxon>Pseudomonadati</taxon>
        <taxon>Bacteroidota</taxon>
        <taxon>Cytophagia</taxon>
        <taxon>Cytophagales</taxon>
        <taxon>Hymenobacteraceae</taxon>
        <taxon>Nibribacter</taxon>
    </lineage>
</organism>
<dbReference type="InterPro" id="IPR036097">
    <property type="entry name" value="HisK_dim/P_sf"/>
</dbReference>
<protein>
    <recommendedName>
        <fullName evidence="2">histidine kinase</fullName>
        <ecNumber evidence="2">2.7.13.3</ecNumber>
    </recommendedName>
</protein>
<dbReference type="SMART" id="SM00388">
    <property type="entry name" value="HisKA"/>
    <property type="match status" value="1"/>
</dbReference>
<dbReference type="Proteomes" id="UP001501844">
    <property type="component" value="Unassembled WGS sequence"/>
</dbReference>
<dbReference type="InterPro" id="IPR003661">
    <property type="entry name" value="HisK_dim/P_dom"/>
</dbReference>
<dbReference type="InterPro" id="IPR005467">
    <property type="entry name" value="His_kinase_dom"/>
</dbReference>
<gene>
    <name evidence="7" type="ORF">GCM10023183_07340</name>
</gene>
<evidence type="ECO:0000313" key="7">
    <source>
        <dbReference type="EMBL" id="GAA4298778.1"/>
    </source>
</evidence>
<dbReference type="RefSeq" id="WP_345162452.1">
    <property type="nucleotide sequence ID" value="NZ_BAABGX010000001.1"/>
</dbReference>
<dbReference type="EMBL" id="BAABGX010000001">
    <property type="protein sequence ID" value="GAA4298778.1"/>
    <property type="molecule type" value="Genomic_DNA"/>
</dbReference>
<evidence type="ECO:0000256" key="3">
    <source>
        <dbReference type="ARBA" id="ARBA00022553"/>
    </source>
</evidence>
<dbReference type="Gene3D" id="3.30.450.40">
    <property type="match status" value="1"/>
</dbReference>
<dbReference type="Pfam" id="PF01590">
    <property type="entry name" value="GAF"/>
    <property type="match status" value="1"/>
</dbReference>
<evidence type="ECO:0000256" key="5">
    <source>
        <dbReference type="ARBA" id="ARBA00022777"/>
    </source>
</evidence>
<keyword evidence="3" id="KW-0597">Phosphoprotein</keyword>
<evidence type="ECO:0000256" key="2">
    <source>
        <dbReference type="ARBA" id="ARBA00012438"/>
    </source>
</evidence>
<dbReference type="Pfam" id="PF02518">
    <property type="entry name" value="HATPase_c"/>
    <property type="match status" value="1"/>
</dbReference>
<evidence type="ECO:0000256" key="1">
    <source>
        <dbReference type="ARBA" id="ARBA00000085"/>
    </source>
</evidence>
<accession>A0ABP8FAH1</accession>
<keyword evidence="4" id="KW-0808">Transferase</keyword>
<dbReference type="SMART" id="SM00065">
    <property type="entry name" value="GAF"/>
    <property type="match status" value="1"/>
</dbReference>
<sequence>MNQTPEQLLKDLEAVKSIALVPTMLEVICQTTGMGFAAIARVTDERWIACSVRDEVGFGLLEGGELEIKTTLCNEIRDHRQPIVIDHVAEDATYKDHHTPKLYGLQSYISYPIILKSGEFFGTLCAIDAKPAKVSNTQVMGTFAMFAELLAFHLQSQELLERSYHTTLELQHDNRVLTNTNIDLDNFVFSASHDLKTPVSNLTALLEALTDAIHKEELDREEISQIMEFMKFSVDRFAVTIEELTTFAELSNEQEEAALQKVNLYDIVENVKQDLSKQIHESNAIIDIVCEEQFELKFAKKSFKSVLQNLLSNAIKYRSPERLPQVQVKLGKVDGRVHLSVSDNGLGIPEDKQQEVFAMYKRLHDHVDGTGLGLYIVKKMVDHHQGEIHVQSTLNQGTTFTIIL</sequence>
<dbReference type="InterPro" id="IPR052162">
    <property type="entry name" value="Sensor_kinase/Photoreceptor"/>
</dbReference>
<dbReference type="InterPro" id="IPR036890">
    <property type="entry name" value="HATPase_C_sf"/>
</dbReference>
<dbReference type="PRINTS" id="PR00344">
    <property type="entry name" value="BCTRLSENSOR"/>
</dbReference>
<dbReference type="EC" id="2.7.13.3" evidence="2"/>
<feature type="domain" description="Histidine kinase" evidence="6">
    <location>
        <begin position="190"/>
        <end position="404"/>
    </location>
</feature>
<dbReference type="InterPro" id="IPR003018">
    <property type="entry name" value="GAF"/>
</dbReference>
<evidence type="ECO:0000259" key="6">
    <source>
        <dbReference type="PROSITE" id="PS50109"/>
    </source>
</evidence>
<dbReference type="Gene3D" id="1.10.287.130">
    <property type="match status" value="1"/>
</dbReference>
<comment type="caution">
    <text evidence="7">The sequence shown here is derived from an EMBL/GenBank/DDBJ whole genome shotgun (WGS) entry which is preliminary data.</text>
</comment>
<dbReference type="SUPFAM" id="SSF55874">
    <property type="entry name" value="ATPase domain of HSP90 chaperone/DNA topoisomerase II/histidine kinase"/>
    <property type="match status" value="1"/>
</dbReference>
<evidence type="ECO:0000313" key="8">
    <source>
        <dbReference type="Proteomes" id="UP001501844"/>
    </source>
</evidence>
<comment type="catalytic activity">
    <reaction evidence="1">
        <text>ATP + protein L-histidine = ADP + protein N-phospho-L-histidine.</text>
        <dbReference type="EC" id="2.7.13.3"/>
    </reaction>
</comment>
<dbReference type="InterPro" id="IPR004358">
    <property type="entry name" value="Sig_transdc_His_kin-like_C"/>
</dbReference>
<dbReference type="Gene3D" id="3.30.565.10">
    <property type="entry name" value="Histidine kinase-like ATPase, C-terminal domain"/>
    <property type="match status" value="1"/>
</dbReference>
<dbReference type="GO" id="GO:0016301">
    <property type="term" value="F:kinase activity"/>
    <property type="evidence" value="ECO:0007669"/>
    <property type="project" value="UniProtKB-KW"/>
</dbReference>
<evidence type="ECO:0000256" key="4">
    <source>
        <dbReference type="ARBA" id="ARBA00022679"/>
    </source>
</evidence>
<name>A0ABP8FAH1_9BACT</name>
<dbReference type="InterPro" id="IPR003594">
    <property type="entry name" value="HATPase_dom"/>
</dbReference>
<proteinExistence type="predicted"/>
<dbReference type="PANTHER" id="PTHR43304">
    <property type="entry name" value="PHYTOCHROME-LIKE PROTEIN CPH1"/>
    <property type="match status" value="1"/>
</dbReference>
<dbReference type="SUPFAM" id="SSF55781">
    <property type="entry name" value="GAF domain-like"/>
    <property type="match status" value="1"/>
</dbReference>
<dbReference type="InterPro" id="IPR029016">
    <property type="entry name" value="GAF-like_dom_sf"/>
</dbReference>
<dbReference type="SUPFAM" id="SSF47384">
    <property type="entry name" value="Homodimeric domain of signal transducing histidine kinase"/>
    <property type="match status" value="1"/>
</dbReference>
<dbReference type="CDD" id="cd00075">
    <property type="entry name" value="HATPase"/>
    <property type="match status" value="1"/>
</dbReference>
<dbReference type="PROSITE" id="PS50109">
    <property type="entry name" value="HIS_KIN"/>
    <property type="match status" value="1"/>
</dbReference>
<keyword evidence="5 7" id="KW-0418">Kinase</keyword>